<accession>A0A422NM25</accession>
<feature type="region of interest" description="Disordered" evidence="1">
    <location>
        <begin position="274"/>
        <end position="312"/>
    </location>
</feature>
<dbReference type="AlphaFoldDB" id="A0A422NM25"/>
<sequence length="312" mass="33387">MTTVAVSPAPAGREYVLASKGRVFPHHGFTSRSIIRKRFAENTTPLMLSYGFVLPTMVDIHMKLDECVVEGVDMPLSKVLGIVAESGKETFLSFSDRLARVAVQTGLACALIYSNTAYGNTVVFLWEVHPKMHQHYLAELVKFLRLPPFLSKLIGPCPSPSELSMYTAPISPLAAAEDCIKRSTLHLLSDVVVDAAECYVGRKGAWSISDTPNGFVARSAMRLVVGVSQVCGTALGGATAGARGEYWGEIAGLLLAPVVFAQVLAAVRTARRRRLGGGRPSERTRSGSASGRSKEAGSSRGSGHRSVPQKTV</sequence>
<comment type="caution">
    <text evidence="2">The sequence shown here is derived from an EMBL/GenBank/DDBJ whole genome shotgun (WGS) entry which is preliminary data.</text>
</comment>
<dbReference type="GeneID" id="40327912"/>
<dbReference type="OrthoDB" id="271982at2759"/>
<protein>
    <submittedName>
        <fullName evidence="2">Uncharacterized protein</fullName>
    </submittedName>
</protein>
<name>A0A422NM25_TRYRA</name>
<evidence type="ECO:0000256" key="1">
    <source>
        <dbReference type="SAM" id="MobiDB-lite"/>
    </source>
</evidence>
<evidence type="ECO:0000313" key="2">
    <source>
        <dbReference type="EMBL" id="RNF06560.1"/>
    </source>
</evidence>
<dbReference type="Pfam" id="PF19224">
    <property type="entry name" value="pATOM36"/>
    <property type="match status" value="1"/>
</dbReference>
<proteinExistence type="predicted"/>
<keyword evidence="3" id="KW-1185">Reference proteome</keyword>
<dbReference type="InterPro" id="IPR043645">
    <property type="entry name" value="pATOM36"/>
</dbReference>
<evidence type="ECO:0000313" key="3">
    <source>
        <dbReference type="Proteomes" id="UP000283634"/>
    </source>
</evidence>
<dbReference type="OMA" id="YWGNIAG"/>
<dbReference type="EMBL" id="MKGL01000106">
    <property type="protein sequence ID" value="RNF06560.1"/>
    <property type="molecule type" value="Genomic_DNA"/>
</dbReference>
<dbReference type="Proteomes" id="UP000283634">
    <property type="component" value="Unassembled WGS sequence"/>
</dbReference>
<dbReference type="RefSeq" id="XP_029239335.1">
    <property type="nucleotide sequence ID" value="XM_029380928.1"/>
</dbReference>
<reference evidence="2 3" key="1">
    <citation type="journal article" date="2018" name="BMC Genomics">
        <title>Genomic comparison of Trypanosoma conorhini and Trypanosoma rangeli to Trypanosoma cruzi strains of high and low virulence.</title>
        <authorList>
            <person name="Bradwell K.R."/>
            <person name="Koparde V.N."/>
            <person name="Matveyev A.V."/>
            <person name="Serrano M.G."/>
            <person name="Alves J.M."/>
            <person name="Parikh H."/>
            <person name="Huang B."/>
            <person name="Lee V."/>
            <person name="Espinosa-Alvarez O."/>
            <person name="Ortiz P.A."/>
            <person name="Costa-Martins A.G."/>
            <person name="Teixeira M.M."/>
            <person name="Buck G.A."/>
        </authorList>
    </citation>
    <scope>NUCLEOTIDE SEQUENCE [LARGE SCALE GENOMIC DNA]</scope>
    <source>
        <strain evidence="2 3">AM80</strain>
    </source>
</reference>
<organism evidence="2 3">
    <name type="scientific">Trypanosoma rangeli</name>
    <dbReference type="NCBI Taxonomy" id="5698"/>
    <lineage>
        <taxon>Eukaryota</taxon>
        <taxon>Discoba</taxon>
        <taxon>Euglenozoa</taxon>
        <taxon>Kinetoplastea</taxon>
        <taxon>Metakinetoplastina</taxon>
        <taxon>Trypanosomatida</taxon>
        <taxon>Trypanosomatidae</taxon>
        <taxon>Trypanosoma</taxon>
        <taxon>Herpetosoma</taxon>
    </lineage>
</organism>
<gene>
    <name evidence="2" type="ORF">TraAM80_03979</name>
</gene>